<gene>
    <name evidence="1" type="ORF">Acr_05g0009620</name>
</gene>
<dbReference type="EMBL" id="BJWL01000005">
    <property type="protein sequence ID" value="GFY87323.1"/>
    <property type="molecule type" value="Genomic_DNA"/>
</dbReference>
<comment type="caution">
    <text evidence="1">The sequence shown here is derived from an EMBL/GenBank/DDBJ whole genome shotgun (WGS) entry which is preliminary data.</text>
</comment>
<dbReference type="Proteomes" id="UP000585474">
    <property type="component" value="Unassembled WGS sequence"/>
</dbReference>
<sequence length="57" mass="5856">MVDEASSKSVRIDEAQIKVRQSQARVGEGRCSFVGVGRGPMSLVGGQRMCDGGGSAG</sequence>
<accession>A0A7J0ELI2</accession>
<protein>
    <submittedName>
        <fullName evidence="1">Uncharacterized protein</fullName>
    </submittedName>
</protein>
<reference evidence="1 2" key="1">
    <citation type="submission" date="2019-07" db="EMBL/GenBank/DDBJ databases">
        <title>De Novo Assembly of kiwifruit Actinidia rufa.</title>
        <authorList>
            <person name="Sugita-Konishi S."/>
            <person name="Sato K."/>
            <person name="Mori E."/>
            <person name="Abe Y."/>
            <person name="Kisaki G."/>
            <person name="Hamano K."/>
            <person name="Suezawa K."/>
            <person name="Otani M."/>
            <person name="Fukuda T."/>
            <person name="Manabe T."/>
            <person name="Gomi K."/>
            <person name="Tabuchi M."/>
            <person name="Akimitsu K."/>
            <person name="Kataoka I."/>
        </authorList>
    </citation>
    <scope>NUCLEOTIDE SEQUENCE [LARGE SCALE GENOMIC DNA]</scope>
    <source>
        <strain evidence="2">cv. Fuchu</strain>
    </source>
</reference>
<proteinExistence type="predicted"/>
<evidence type="ECO:0000313" key="2">
    <source>
        <dbReference type="Proteomes" id="UP000585474"/>
    </source>
</evidence>
<evidence type="ECO:0000313" key="1">
    <source>
        <dbReference type="EMBL" id="GFY87323.1"/>
    </source>
</evidence>
<organism evidence="1 2">
    <name type="scientific">Actinidia rufa</name>
    <dbReference type="NCBI Taxonomy" id="165716"/>
    <lineage>
        <taxon>Eukaryota</taxon>
        <taxon>Viridiplantae</taxon>
        <taxon>Streptophyta</taxon>
        <taxon>Embryophyta</taxon>
        <taxon>Tracheophyta</taxon>
        <taxon>Spermatophyta</taxon>
        <taxon>Magnoliopsida</taxon>
        <taxon>eudicotyledons</taxon>
        <taxon>Gunneridae</taxon>
        <taxon>Pentapetalae</taxon>
        <taxon>asterids</taxon>
        <taxon>Ericales</taxon>
        <taxon>Actinidiaceae</taxon>
        <taxon>Actinidia</taxon>
    </lineage>
</organism>
<dbReference type="AlphaFoldDB" id="A0A7J0ELI2"/>
<name>A0A7J0ELI2_9ERIC</name>
<keyword evidence="2" id="KW-1185">Reference proteome</keyword>